<keyword evidence="3" id="KW-1185">Reference proteome</keyword>
<comment type="caution">
    <text evidence="2">The sequence shown here is derived from an EMBL/GenBank/DDBJ whole genome shotgun (WGS) entry which is preliminary data.</text>
</comment>
<proteinExistence type="predicted"/>
<organism evidence="2 3">
    <name type="scientific">Crenichthys baileyi</name>
    <name type="common">White River springfish</name>
    <dbReference type="NCBI Taxonomy" id="28760"/>
    <lineage>
        <taxon>Eukaryota</taxon>
        <taxon>Metazoa</taxon>
        <taxon>Chordata</taxon>
        <taxon>Craniata</taxon>
        <taxon>Vertebrata</taxon>
        <taxon>Euteleostomi</taxon>
        <taxon>Actinopterygii</taxon>
        <taxon>Neopterygii</taxon>
        <taxon>Teleostei</taxon>
        <taxon>Neoteleostei</taxon>
        <taxon>Acanthomorphata</taxon>
        <taxon>Ovalentaria</taxon>
        <taxon>Atherinomorphae</taxon>
        <taxon>Cyprinodontiformes</taxon>
        <taxon>Goodeidae</taxon>
        <taxon>Crenichthys</taxon>
    </lineage>
</organism>
<reference evidence="2 3" key="1">
    <citation type="submission" date="2021-06" db="EMBL/GenBank/DDBJ databases">
        <authorList>
            <person name="Palmer J.M."/>
        </authorList>
    </citation>
    <scope>NUCLEOTIDE SEQUENCE [LARGE SCALE GENOMIC DNA]</scope>
    <source>
        <strain evidence="2 3">MEX-2019</strain>
        <tissue evidence="2">Muscle</tissue>
    </source>
</reference>
<dbReference type="AlphaFoldDB" id="A0AAV9S952"/>
<protein>
    <submittedName>
        <fullName evidence="2">Uncharacterized protein</fullName>
    </submittedName>
</protein>
<name>A0AAV9S952_9TELE</name>
<evidence type="ECO:0000313" key="2">
    <source>
        <dbReference type="EMBL" id="KAK5617767.1"/>
    </source>
</evidence>
<feature type="region of interest" description="Disordered" evidence="1">
    <location>
        <begin position="1"/>
        <end position="40"/>
    </location>
</feature>
<evidence type="ECO:0000313" key="3">
    <source>
        <dbReference type="Proteomes" id="UP001311232"/>
    </source>
</evidence>
<dbReference type="Proteomes" id="UP001311232">
    <property type="component" value="Unassembled WGS sequence"/>
</dbReference>
<evidence type="ECO:0000256" key="1">
    <source>
        <dbReference type="SAM" id="MobiDB-lite"/>
    </source>
</evidence>
<dbReference type="EMBL" id="JAHHUM010000670">
    <property type="protein sequence ID" value="KAK5617767.1"/>
    <property type="molecule type" value="Genomic_DNA"/>
</dbReference>
<gene>
    <name evidence="2" type="ORF">CRENBAI_000377</name>
</gene>
<accession>A0AAV9S952</accession>
<sequence>MLSNYTLHKVASGEPQTRPGSYHSGSSIGKVQRGEEKSDQTVRCITPLENRSAITLPAVLLRARAEAARYPRSGLENAPCKRKAAGGDTMKEPPPLTVYAVRTEGEHCLVLRLLLPLSLPPILPASLPPIQSDRHKNKTSPGH</sequence>
<feature type="compositionally biased region" description="Polar residues" evidence="1">
    <location>
        <begin position="14"/>
        <end position="29"/>
    </location>
</feature>